<evidence type="ECO:0000256" key="5">
    <source>
        <dbReference type="ARBA" id="ARBA00022643"/>
    </source>
</evidence>
<dbReference type="PROSITE" id="PS50206">
    <property type="entry name" value="RHODANESE_3"/>
    <property type="match status" value="1"/>
</dbReference>
<dbReference type="SUPFAM" id="SSF51971">
    <property type="entry name" value="Nucleotide-binding domain"/>
    <property type="match status" value="1"/>
</dbReference>
<dbReference type="Gene3D" id="3.40.50.720">
    <property type="entry name" value="NAD(P)-binding Rossmann-like Domain"/>
    <property type="match status" value="1"/>
</dbReference>
<dbReference type="GO" id="GO:0046872">
    <property type="term" value="F:metal ion binding"/>
    <property type="evidence" value="ECO:0007669"/>
    <property type="project" value="UniProtKB-KW"/>
</dbReference>
<keyword evidence="4" id="KW-0285">Flavoprotein</keyword>
<comment type="cofactor">
    <cofactor evidence="1">
        <name>FMN</name>
        <dbReference type="ChEBI" id="CHEBI:58210"/>
    </cofactor>
</comment>
<keyword evidence="9" id="KW-0408">Iron</keyword>
<dbReference type="OrthoDB" id="9784632at2"/>
<feature type="region of interest" description="Disordered" evidence="11">
    <location>
        <begin position="116"/>
        <end position="137"/>
    </location>
</feature>
<comment type="cofactor">
    <cofactor evidence="2">
        <name>[4Fe-4S] cluster</name>
        <dbReference type="ChEBI" id="CHEBI:49883"/>
    </cofactor>
</comment>
<evidence type="ECO:0000256" key="7">
    <source>
        <dbReference type="ARBA" id="ARBA00022946"/>
    </source>
</evidence>
<dbReference type="Pfam" id="PF07992">
    <property type="entry name" value="Pyr_redox_2"/>
    <property type="match status" value="1"/>
</dbReference>
<evidence type="ECO:0000256" key="1">
    <source>
        <dbReference type="ARBA" id="ARBA00001917"/>
    </source>
</evidence>
<evidence type="ECO:0000256" key="10">
    <source>
        <dbReference type="ARBA" id="ARBA00023014"/>
    </source>
</evidence>
<gene>
    <name evidence="13" type="ORF">rosmuc_03443</name>
</gene>
<comment type="caution">
    <text evidence="13">The sequence shown here is derived from an EMBL/GenBank/DDBJ whole genome shotgun (WGS) entry which is preliminary data.</text>
</comment>
<dbReference type="SUPFAM" id="SSF51905">
    <property type="entry name" value="FAD/NAD(P)-binding domain"/>
    <property type="match status" value="1"/>
</dbReference>
<dbReference type="Gene3D" id="3.50.50.60">
    <property type="entry name" value="FAD/NAD(P)-binding domain"/>
    <property type="match status" value="1"/>
</dbReference>
<dbReference type="STRING" id="215743.ROSMUCSMR3_00666"/>
<dbReference type="InterPro" id="IPR001763">
    <property type="entry name" value="Rhodanese-like_dom"/>
</dbReference>
<dbReference type="Gene3D" id="3.20.20.70">
    <property type="entry name" value="Aldolase class I"/>
    <property type="match status" value="1"/>
</dbReference>
<evidence type="ECO:0000256" key="4">
    <source>
        <dbReference type="ARBA" id="ARBA00022630"/>
    </source>
</evidence>
<dbReference type="PRINTS" id="PR00368">
    <property type="entry name" value="FADPNR"/>
</dbReference>
<evidence type="ECO:0000256" key="8">
    <source>
        <dbReference type="ARBA" id="ARBA00023002"/>
    </source>
</evidence>
<dbReference type="GO" id="GO:0051536">
    <property type="term" value="F:iron-sulfur cluster binding"/>
    <property type="evidence" value="ECO:0007669"/>
    <property type="project" value="UniProtKB-KW"/>
</dbReference>
<evidence type="ECO:0000259" key="12">
    <source>
        <dbReference type="PROSITE" id="PS50206"/>
    </source>
</evidence>
<dbReference type="GO" id="GO:0033543">
    <property type="term" value="P:fatty acid beta-oxidation, unsaturated, even number, reductase/isomerase pathway"/>
    <property type="evidence" value="ECO:0007669"/>
    <property type="project" value="TreeGrafter"/>
</dbReference>
<dbReference type="PANTHER" id="PTHR42917:SF2">
    <property type="entry name" value="2,4-DIENOYL-COA REDUCTASE [(2E)-ENOYL-COA-PRODUCING]"/>
    <property type="match status" value="1"/>
</dbReference>
<keyword evidence="7" id="KW-0809">Transit peptide</keyword>
<dbReference type="InterPro" id="IPR001155">
    <property type="entry name" value="OxRdtase_FMN_N"/>
</dbReference>
<keyword evidence="6" id="KW-0479">Metal-binding</keyword>
<proteinExistence type="inferred from homology"/>
<dbReference type="SMR" id="A0A0A0HIZ6"/>
<evidence type="ECO:0000256" key="3">
    <source>
        <dbReference type="ARBA" id="ARBA00011048"/>
    </source>
</evidence>
<keyword evidence="8" id="KW-0560">Oxidoreductase</keyword>
<comment type="similarity">
    <text evidence="3">In the N-terminal section; belongs to the NADH:flavin oxidoreductase/NADH oxidase family.</text>
</comment>
<dbReference type="InterPro" id="IPR018247">
    <property type="entry name" value="EF_Hand_1_Ca_BS"/>
</dbReference>
<organism evidence="13 14">
    <name type="scientific">Roseovarius mucosus DSM 17069</name>
    <dbReference type="NCBI Taxonomy" id="1288298"/>
    <lineage>
        <taxon>Bacteria</taxon>
        <taxon>Pseudomonadati</taxon>
        <taxon>Pseudomonadota</taxon>
        <taxon>Alphaproteobacteria</taxon>
        <taxon>Rhodobacterales</taxon>
        <taxon>Roseobacteraceae</taxon>
        <taxon>Roseovarius</taxon>
    </lineage>
</organism>
<dbReference type="HOGENOM" id="CLU_012153_1_2_5"/>
<dbReference type="InterPro" id="IPR051793">
    <property type="entry name" value="NADH:flavin_oxidoreductase"/>
</dbReference>
<name>A0A0A0HIZ6_9RHOB</name>
<dbReference type="InterPro" id="IPR036188">
    <property type="entry name" value="FAD/NAD-bd_sf"/>
</dbReference>
<protein>
    <submittedName>
        <fullName evidence="13">NADH:flavin oxidoreductase, Old Yellow Enzyme family</fullName>
    </submittedName>
</protein>
<evidence type="ECO:0000256" key="2">
    <source>
        <dbReference type="ARBA" id="ARBA00001966"/>
    </source>
</evidence>
<dbReference type="RefSeq" id="WP_037269433.1">
    <property type="nucleotide sequence ID" value="NZ_KN293975.1"/>
</dbReference>
<accession>A0A0A0HIZ6</accession>
<dbReference type="PANTHER" id="PTHR42917">
    <property type="entry name" value="2,4-DIENOYL-COA REDUCTASE"/>
    <property type="match status" value="1"/>
</dbReference>
<evidence type="ECO:0000256" key="11">
    <source>
        <dbReference type="SAM" id="MobiDB-lite"/>
    </source>
</evidence>
<evidence type="ECO:0000313" key="13">
    <source>
        <dbReference type="EMBL" id="KGM87140.1"/>
    </source>
</evidence>
<dbReference type="CDD" id="cd04734">
    <property type="entry name" value="OYE_like_3_FMN"/>
    <property type="match status" value="1"/>
</dbReference>
<dbReference type="GO" id="GO:0010181">
    <property type="term" value="F:FMN binding"/>
    <property type="evidence" value="ECO:0007669"/>
    <property type="project" value="InterPro"/>
</dbReference>
<reference evidence="13 14" key="1">
    <citation type="submission" date="2013-01" db="EMBL/GenBank/DDBJ databases">
        <authorList>
            <person name="Fiebig A."/>
            <person name="Goeker M."/>
            <person name="Klenk H.-P.P."/>
        </authorList>
    </citation>
    <scope>NUCLEOTIDE SEQUENCE [LARGE SCALE GENOMIC DNA]</scope>
    <source>
        <strain evidence="13 14">DSM 17069</strain>
    </source>
</reference>
<dbReference type="AlphaFoldDB" id="A0A0A0HIZ6"/>
<evidence type="ECO:0000313" key="14">
    <source>
        <dbReference type="Proteomes" id="UP000030021"/>
    </source>
</evidence>
<dbReference type="eggNOG" id="COG0446">
    <property type="taxonomic scope" value="Bacteria"/>
</dbReference>
<dbReference type="PROSITE" id="PS00018">
    <property type="entry name" value="EF_HAND_1"/>
    <property type="match status" value="1"/>
</dbReference>
<keyword evidence="5" id="KW-0288">FMN</keyword>
<evidence type="ECO:0000256" key="6">
    <source>
        <dbReference type="ARBA" id="ARBA00022723"/>
    </source>
</evidence>
<dbReference type="GO" id="GO:0008670">
    <property type="term" value="F:2,4-dienoyl-CoA reductase (NADPH) activity"/>
    <property type="evidence" value="ECO:0007669"/>
    <property type="project" value="TreeGrafter"/>
</dbReference>
<dbReference type="EMBL" id="AONH01000016">
    <property type="protein sequence ID" value="KGM87140.1"/>
    <property type="molecule type" value="Genomic_DNA"/>
</dbReference>
<dbReference type="Proteomes" id="UP000030021">
    <property type="component" value="Unassembled WGS sequence"/>
</dbReference>
<dbReference type="PATRIC" id="fig|1288298.3.peg.3453"/>
<sequence length="659" mass="71080">MSGFSHVFRPAVLAGHTLRNRVVFGAHTTNMAEDGLPGARHIAYYEERAIGGAAMIVVEPMPVHPTAVLTRGNFRHSSDAVIPAFAKLTQAVKRHGAVVVQQLYHVGAHGDQDNSWHAAWSPSGGPSWHDSDGSHEMSGAEIEEIIESFVAAAVRCQKAGFDGVEIWAAYHCLLDQFWTPMSNTREDEWGGSLENRTRFSREILRRVRAACGPGFIVGLSVSDGSSAEAMLDHDAMAEIVALHDAERLMDYVTCGSGSYLDFHPLMPTFLYPEKLGVDLAVRLKHVVKHALVTAESHIRTPENANTVLGAGEADMVSIVRGQIADPHLVVKAEAGRPEDVRGCISCNQQCWGRRSRDYWISCLINPSVGWEHDWGGDRFSPAAQVRDVLVVGAGPAGLEAARVAAERGHRVRLHEAGPALGGQFRLAGLQPRRAQILDLLAWYARQLTRLGVEVQFNSYLDADDIAGMGADHVILATGSLPAGTGFQKAIPHVAELPGLDGNVWPVEDVMGRAARLGKRVIVLDEGGNWRGCGTAWHLAEAGHEVVIVTPQAMVGRELERSAADLPLRRRLAALGVRFVTESAITGWQNGGAEVVDLLTGERSHIAADSLVLATTNRADVSLREELADQGIPALLIGDAHAPRLAAQAFHDGRKAALTL</sequence>
<dbReference type="PRINTS" id="PR00411">
    <property type="entry name" value="PNDRDTASEI"/>
</dbReference>
<dbReference type="eggNOG" id="COG1902">
    <property type="taxonomic scope" value="Bacteria"/>
</dbReference>
<keyword evidence="10" id="KW-0411">Iron-sulfur</keyword>
<evidence type="ECO:0000256" key="9">
    <source>
        <dbReference type="ARBA" id="ARBA00023004"/>
    </source>
</evidence>
<feature type="domain" description="Rhodanese" evidence="12">
    <location>
        <begin position="517"/>
        <end position="555"/>
    </location>
</feature>
<dbReference type="InterPro" id="IPR013785">
    <property type="entry name" value="Aldolase_TIM"/>
</dbReference>
<dbReference type="SUPFAM" id="SSF51395">
    <property type="entry name" value="FMN-linked oxidoreductases"/>
    <property type="match status" value="1"/>
</dbReference>
<dbReference type="Pfam" id="PF00724">
    <property type="entry name" value="Oxidored_FMN"/>
    <property type="match status" value="1"/>
</dbReference>
<dbReference type="InterPro" id="IPR023753">
    <property type="entry name" value="FAD/NAD-binding_dom"/>
</dbReference>